<comment type="caution">
    <text evidence="2">The sequence shown here is derived from an EMBL/GenBank/DDBJ whole genome shotgun (WGS) entry which is preliminary data.</text>
</comment>
<dbReference type="GO" id="GO:0006355">
    <property type="term" value="P:regulation of DNA-templated transcription"/>
    <property type="evidence" value="ECO:0007669"/>
    <property type="project" value="InterPro"/>
</dbReference>
<dbReference type="Proteomes" id="UP000240212">
    <property type="component" value="Unassembled WGS sequence"/>
</dbReference>
<evidence type="ECO:0000313" key="3">
    <source>
        <dbReference type="Proteomes" id="UP000240212"/>
    </source>
</evidence>
<dbReference type="InterPro" id="IPR016032">
    <property type="entry name" value="Sig_transdc_resp-reg_C-effctor"/>
</dbReference>
<dbReference type="InterPro" id="IPR036388">
    <property type="entry name" value="WH-like_DNA-bd_sf"/>
</dbReference>
<keyword evidence="1" id="KW-0472">Membrane</keyword>
<reference evidence="2 3" key="1">
    <citation type="submission" date="2018-03" db="EMBL/GenBank/DDBJ databases">
        <title>Draft genome sequence of the first documented clinical Siccibacter turicensis isolate in Austria.</title>
        <authorList>
            <person name="Lepuschitz S."/>
            <person name="Pekard-Amenitsch S."/>
            <person name="Haunold R."/>
            <person name="Schill S."/>
            <person name="Mach R."/>
            <person name="Allerberger F."/>
            <person name="Ruppitsch W."/>
            <person name="Forsythe S.J."/>
        </authorList>
    </citation>
    <scope>NUCLEOTIDE SEQUENCE [LARGE SCALE GENOMIC DNA]</scope>
    <source>
        <strain evidence="2 3">6100069499-17</strain>
    </source>
</reference>
<gene>
    <name evidence="2" type="ORF">C7G83_14655</name>
</gene>
<keyword evidence="1" id="KW-1133">Transmembrane helix</keyword>
<dbReference type="OrthoDB" id="5801519at2"/>
<evidence type="ECO:0000313" key="2">
    <source>
        <dbReference type="EMBL" id="PSN06839.1"/>
    </source>
</evidence>
<dbReference type="Gene3D" id="1.10.10.10">
    <property type="entry name" value="Winged helix-like DNA-binding domain superfamily/Winged helix DNA-binding domain"/>
    <property type="match status" value="1"/>
</dbReference>
<dbReference type="EMBL" id="PYEP01000006">
    <property type="protein sequence ID" value="PSN06839.1"/>
    <property type="molecule type" value="Genomic_DNA"/>
</dbReference>
<proteinExistence type="predicted"/>
<dbReference type="GO" id="GO:0003677">
    <property type="term" value="F:DNA binding"/>
    <property type="evidence" value="ECO:0007669"/>
    <property type="project" value="InterPro"/>
</dbReference>
<accession>A0A2P8VH03</accession>
<dbReference type="AlphaFoldDB" id="A0A2P8VH03"/>
<keyword evidence="3" id="KW-1185">Reference proteome</keyword>
<dbReference type="SUPFAM" id="SSF46894">
    <property type="entry name" value="C-terminal effector domain of the bipartite response regulators"/>
    <property type="match status" value="1"/>
</dbReference>
<protein>
    <recommendedName>
        <fullName evidence="4">Transcriptional regulator</fullName>
    </recommendedName>
</protein>
<dbReference type="STRING" id="1388748.GCA_000463155_00527"/>
<dbReference type="RefSeq" id="WP_106877764.1">
    <property type="nucleotide sequence ID" value="NZ_DHYB01000019.1"/>
</dbReference>
<name>A0A2P8VH03_9ENTR</name>
<evidence type="ECO:0000256" key="1">
    <source>
        <dbReference type="SAM" id="Phobius"/>
    </source>
</evidence>
<feature type="transmembrane region" description="Helical" evidence="1">
    <location>
        <begin position="121"/>
        <end position="142"/>
    </location>
</feature>
<organism evidence="2 3">
    <name type="scientific">Siccibacter turicensis</name>
    <dbReference type="NCBI Taxonomy" id="357233"/>
    <lineage>
        <taxon>Bacteria</taxon>
        <taxon>Pseudomonadati</taxon>
        <taxon>Pseudomonadota</taxon>
        <taxon>Gammaproteobacteria</taxon>
        <taxon>Enterobacterales</taxon>
        <taxon>Enterobacteriaceae</taxon>
        <taxon>Siccibacter</taxon>
    </lineage>
</organism>
<keyword evidence="1" id="KW-0812">Transmembrane</keyword>
<sequence>MKRYLINHNCVYNEARNEIKNTDNALTIKMTAMRARCLSFIIEHAADGIIDKQKLTSALWGERGQFVSDANLTQLLYLIRKDLRTMGISNFFVTIPRMGIRVNQQITVDVLPDEKLRKRYGIWKVVIVTAFALSLMSLYAVFDMLRSTPHN</sequence>
<evidence type="ECO:0008006" key="4">
    <source>
        <dbReference type="Google" id="ProtNLM"/>
    </source>
</evidence>